<evidence type="ECO:0000313" key="2">
    <source>
        <dbReference type="Proteomes" id="UP000269708"/>
    </source>
</evidence>
<keyword evidence="2" id="KW-1185">Reference proteome</keyword>
<evidence type="ECO:0000313" key="1">
    <source>
        <dbReference type="EMBL" id="RPE76917.1"/>
    </source>
</evidence>
<dbReference type="AlphaFoldDB" id="A0A3N4VIJ7"/>
<reference evidence="1 2" key="1">
    <citation type="submission" date="2018-11" db="EMBL/GenBank/DDBJ databases">
        <title>Genomic Encyclopedia of Type Strains, Phase IV (KMG-IV): sequencing the most valuable type-strain genomes for metagenomic binning, comparative biology and taxonomic classification.</title>
        <authorList>
            <person name="Goeker M."/>
        </authorList>
    </citation>
    <scope>NUCLEOTIDE SEQUENCE [LARGE SCALE GENOMIC DNA]</scope>
    <source>
        <strain evidence="1 2">DSM 25623</strain>
    </source>
</reference>
<protein>
    <recommendedName>
        <fullName evidence="3">Histidine kinase</fullName>
    </recommendedName>
</protein>
<dbReference type="RefSeq" id="WP_158635681.1">
    <property type="nucleotide sequence ID" value="NZ_RKQN01000003.1"/>
</dbReference>
<comment type="caution">
    <text evidence="1">The sequence shown here is derived from an EMBL/GenBank/DDBJ whole genome shotgun (WGS) entry which is preliminary data.</text>
</comment>
<dbReference type="OrthoDB" id="6027936at2"/>
<name>A0A3N4VIJ7_9GAMM</name>
<dbReference type="EMBL" id="RKQN01000003">
    <property type="protein sequence ID" value="RPE76917.1"/>
    <property type="molecule type" value="Genomic_DNA"/>
</dbReference>
<organism evidence="1 2">
    <name type="scientific">Vulcaniibacterium tengchongense</name>
    <dbReference type="NCBI Taxonomy" id="1273429"/>
    <lineage>
        <taxon>Bacteria</taxon>
        <taxon>Pseudomonadati</taxon>
        <taxon>Pseudomonadota</taxon>
        <taxon>Gammaproteobacteria</taxon>
        <taxon>Lysobacterales</taxon>
        <taxon>Lysobacteraceae</taxon>
        <taxon>Vulcaniibacterium</taxon>
    </lineage>
</organism>
<dbReference type="Proteomes" id="UP000269708">
    <property type="component" value="Unassembled WGS sequence"/>
</dbReference>
<accession>A0A3N4VIJ7</accession>
<proteinExistence type="predicted"/>
<evidence type="ECO:0008006" key="3">
    <source>
        <dbReference type="Google" id="ProtNLM"/>
    </source>
</evidence>
<sequence>MDPSARADGEFRQWMHRLRNELNGVAMATAAAAALLDAGAPPEQVARNLGRAQDACRRCRDLLQDVPEPGP</sequence>
<gene>
    <name evidence="1" type="ORF">EDC50_2169</name>
</gene>